<dbReference type="EMBL" id="LVYI01000002">
    <property type="protein sequence ID" value="OAP63535.1"/>
    <property type="molecule type" value="Genomic_DNA"/>
</dbReference>
<feature type="region of interest" description="Disordered" evidence="1">
    <location>
        <begin position="149"/>
        <end position="168"/>
    </location>
</feature>
<feature type="compositionally biased region" description="Low complexity" evidence="1">
    <location>
        <begin position="157"/>
        <end position="168"/>
    </location>
</feature>
<dbReference type="Proteomes" id="UP000078343">
    <property type="component" value="Unassembled WGS sequence"/>
</dbReference>
<dbReference type="GeneID" id="30006932"/>
<evidence type="ECO:0000313" key="4">
    <source>
        <dbReference type="Proteomes" id="UP000078343"/>
    </source>
</evidence>
<feature type="chain" id="PRO_5008098815" evidence="2">
    <location>
        <begin position="19"/>
        <end position="168"/>
    </location>
</feature>
<protein>
    <submittedName>
        <fullName evidence="3">Uncharacterized protein</fullName>
    </submittedName>
</protein>
<feature type="signal peptide" evidence="2">
    <location>
        <begin position="1"/>
        <end position="18"/>
    </location>
</feature>
<sequence>MKFIILLYVAIASITTAASNVCHSGIYALLAPLAGYPPAQSYCSAHYPPTTVTVSTSFISKKKFRFARATPAAELEDVVLDKRQQTTTRPHTTTTTPHTTTTTPHTTTTTPHTTTTTQDPKAAQWSSFVKTAGSIISTFCQCIESHPTVGVPPPSTIPTTTPSTTTPV</sequence>
<organism evidence="3 4">
    <name type="scientific">Fonsecaea erecta</name>
    <dbReference type="NCBI Taxonomy" id="1367422"/>
    <lineage>
        <taxon>Eukaryota</taxon>
        <taxon>Fungi</taxon>
        <taxon>Dikarya</taxon>
        <taxon>Ascomycota</taxon>
        <taxon>Pezizomycotina</taxon>
        <taxon>Eurotiomycetes</taxon>
        <taxon>Chaetothyriomycetidae</taxon>
        <taxon>Chaetothyriales</taxon>
        <taxon>Herpotrichiellaceae</taxon>
        <taxon>Fonsecaea</taxon>
    </lineage>
</organism>
<reference evidence="3 4" key="1">
    <citation type="submission" date="2016-04" db="EMBL/GenBank/DDBJ databases">
        <title>Draft genome of Fonsecaea erecta CBS 125763.</title>
        <authorList>
            <person name="Weiss V.A."/>
            <person name="Vicente V.A."/>
            <person name="Raittz R.T."/>
            <person name="Moreno L.F."/>
            <person name="De Souza E.M."/>
            <person name="Pedrosa F.O."/>
            <person name="Steffens M.B."/>
            <person name="Faoro H."/>
            <person name="Tadra-Sfeir M.Z."/>
            <person name="Najafzadeh M.J."/>
            <person name="Felipe M.S."/>
            <person name="Teixeira M."/>
            <person name="Sun J."/>
            <person name="Xi L."/>
            <person name="Gomes R."/>
            <person name="De Azevedo C.M."/>
            <person name="Salgado C.G."/>
            <person name="Da Silva M.B."/>
            <person name="Nascimento M.F."/>
            <person name="Queiroz-Telles F."/>
            <person name="Attili D.S."/>
            <person name="Gorbushina A."/>
        </authorList>
    </citation>
    <scope>NUCLEOTIDE SEQUENCE [LARGE SCALE GENOMIC DNA]</scope>
    <source>
        <strain evidence="3 4">CBS 125763</strain>
    </source>
</reference>
<feature type="region of interest" description="Disordered" evidence="1">
    <location>
        <begin position="81"/>
        <end position="121"/>
    </location>
</feature>
<accession>A0A178ZX19</accession>
<evidence type="ECO:0000256" key="2">
    <source>
        <dbReference type="SAM" id="SignalP"/>
    </source>
</evidence>
<proteinExistence type="predicted"/>
<evidence type="ECO:0000313" key="3">
    <source>
        <dbReference type="EMBL" id="OAP63535.1"/>
    </source>
</evidence>
<name>A0A178ZX19_9EURO</name>
<keyword evidence="4" id="KW-1185">Reference proteome</keyword>
<dbReference type="OrthoDB" id="4158205at2759"/>
<dbReference type="RefSeq" id="XP_018696902.1">
    <property type="nucleotide sequence ID" value="XM_018834278.1"/>
</dbReference>
<dbReference type="AlphaFoldDB" id="A0A178ZX19"/>
<comment type="caution">
    <text evidence="3">The sequence shown here is derived from an EMBL/GenBank/DDBJ whole genome shotgun (WGS) entry which is preliminary data.</text>
</comment>
<keyword evidence="2" id="KW-0732">Signal</keyword>
<dbReference type="STRING" id="1367422.A0A178ZX19"/>
<feature type="compositionally biased region" description="Low complexity" evidence="1">
    <location>
        <begin position="86"/>
        <end position="117"/>
    </location>
</feature>
<gene>
    <name evidence="3" type="ORF">AYL99_02762</name>
</gene>
<evidence type="ECO:0000256" key="1">
    <source>
        <dbReference type="SAM" id="MobiDB-lite"/>
    </source>
</evidence>